<dbReference type="SUPFAM" id="SSF53300">
    <property type="entry name" value="vWA-like"/>
    <property type="match status" value="1"/>
</dbReference>
<dbReference type="InterPro" id="IPR003613">
    <property type="entry name" value="Ubox_domain"/>
</dbReference>
<dbReference type="Gene3D" id="3.10.110.10">
    <property type="entry name" value="Ubiquitin Conjugating Enzyme"/>
    <property type="match status" value="1"/>
</dbReference>
<evidence type="ECO:0000259" key="4">
    <source>
        <dbReference type="PROSITE" id="PS50127"/>
    </source>
</evidence>
<dbReference type="Gene3D" id="3.10.20.90">
    <property type="entry name" value="Phosphatidylinositol 3-kinase Catalytic Subunit, Chain A, domain 1"/>
    <property type="match status" value="1"/>
</dbReference>
<keyword evidence="6" id="KW-1185">Reference proteome</keyword>
<dbReference type="Pfam" id="PF12053">
    <property type="entry name" value="Par3_HAL_N_term"/>
    <property type="match status" value="1"/>
</dbReference>
<dbReference type="InterPro" id="IPR052085">
    <property type="entry name" value="WD-SAM-U-box"/>
</dbReference>
<dbReference type="InterPro" id="IPR000608">
    <property type="entry name" value="UBC"/>
</dbReference>
<dbReference type="Gene3D" id="3.40.50.410">
    <property type="entry name" value="von Willebrand factor, type A domain"/>
    <property type="match status" value="1"/>
</dbReference>
<dbReference type="SUPFAM" id="SSF57850">
    <property type="entry name" value="RING/U-box"/>
    <property type="match status" value="1"/>
</dbReference>
<dbReference type="GO" id="GO:0016567">
    <property type="term" value="P:protein ubiquitination"/>
    <property type="evidence" value="ECO:0007669"/>
    <property type="project" value="InterPro"/>
</dbReference>
<accession>A0AAD9ZFY7</accession>
<feature type="domain" description="UBC core" evidence="4">
    <location>
        <begin position="1526"/>
        <end position="1639"/>
    </location>
</feature>
<dbReference type="Gene3D" id="3.30.40.10">
    <property type="entry name" value="Zinc/RING finger domain, C3HC4 (zinc finger)"/>
    <property type="match status" value="1"/>
</dbReference>
<dbReference type="SMART" id="SM00212">
    <property type="entry name" value="UBCc"/>
    <property type="match status" value="1"/>
</dbReference>
<dbReference type="Proteomes" id="UP001276659">
    <property type="component" value="Unassembled WGS sequence"/>
</dbReference>
<dbReference type="InterPro" id="IPR013083">
    <property type="entry name" value="Znf_RING/FYVE/PHD"/>
</dbReference>
<proteinExistence type="predicted"/>
<evidence type="ECO:0000313" key="6">
    <source>
        <dbReference type="Proteomes" id="UP001276659"/>
    </source>
</evidence>
<dbReference type="PROSITE" id="PS50127">
    <property type="entry name" value="UBC_2"/>
    <property type="match status" value="1"/>
</dbReference>
<dbReference type="PANTHER" id="PTHR46573:SF1">
    <property type="entry name" value="WD REPEAT, SAM AND U-BOX DOMAIN-CONTAINING PROTEIN 1"/>
    <property type="match status" value="1"/>
</dbReference>
<dbReference type="EC" id="5.2.1.8" evidence="1"/>
<protein>
    <recommendedName>
        <fullName evidence="1">peptidylprolyl isomerase</fullName>
        <ecNumber evidence="1">5.2.1.8</ecNumber>
    </recommendedName>
</protein>
<dbReference type="SUPFAM" id="SSF54495">
    <property type="entry name" value="UBC-like"/>
    <property type="match status" value="1"/>
</dbReference>
<dbReference type="InterPro" id="IPR016135">
    <property type="entry name" value="UBQ-conjugating_enzyme/RWD"/>
</dbReference>
<comment type="caution">
    <text evidence="5">The sequence shown here is derived from an EMBL/GenBank/DDBJ whole genome shotgun (WGS) entry which is preliminary data.</text>
</comment>
<dbReference type="CDD" id="cd00198">
    <property type="entry name" value="vWFA"/>
    <property type="match status" value="1"/>
</dbReference>
<dbReference type="GO" id="GO:0004842">
    <property type="term" value="F:ubiquitin-protein transferase activity"/>
    <property type="evidence" value="ECO:0007669"/>
    <property type="project" value="InterPro"/>
</dbReference>
<evidence type="ECO:0000256" key="2">
    <source>
        <dbReference type="ARBA" id="ARBA00023110"/>
    </source>
</evidence>
<dbReference type="GO" id="GO:0003755">
    <property type="term" value="F:peptidyl-prolyl cis-trans isomerase activity"/>
    <property type="evidence" value="ECO:0007669"/>
    <property type="project" value="UniProtKB-KW"/>
</dbReference>
<keyword evidence="2" id="KW-0697">Rotamase</keyword>
<dbReference type="SMART" id="SM00504">
    <property type="entry name" value="Ubox"/>
    <property type="match status" value="1"/>
</dbReference>
<dbReference type="PANTHER" id="PTHR46573">
    <property type="entry name" value="WD REPEAT, SAM AND U-BOX DOMAIN-CONTAINING PROTEIN 1"/>
    <property type="match status" value="1"/>
</dbReference>
<dbReference type="EMBL" id="JASNWA010000003">
    <property type="protein sequence ID" value="KAK3178469.1"/>
    <property type="molecule type" value="Genomic_DNA"/>
</dbReference>
<keyword evidence="2" id="KW-0413">Isomerase</keyword>
<dbReference type="Pfam" id="PF04564">
    <property type="entry name" value="U-box"/>
    <property type="match status" value="1"/>
</dbReference>
<evidence type="ECO:0000256" key="1">
    <source>
        <dbReference type="ARBA" id="ARBA00013194"/>
    </source>
</evidence>
<feature type="compositionally biased region" description="Acidic residues" evidence="3">
    <location>
        <begin position="775"/>
        <end position="804"/>
    </location>
</feature>
<evidence type="ECO:0000313" key="5">
    <source>
        <dbReference type="EMBL" id="KAK3178469.1"/>
    </source>
</evidence>
<organism evidence="5 6">
    <name type="scientific">Lepraria neglecta</name>
    <dbReference type="NCBI Taxonomy" id="209136"/>
    <lineage>
        <taxon>Eukaryota</taxon>
        <taxon>Fungi</taxon>
        <taxon>Dikarya</taxon>
        <taxon>Ascomycota</taxon>
        <taxon>Pezizomycotina</taxon>
        <taxon>Lecanoromycetes</taxon>
        <taxon>OSLEUM clade</taxon>
        <taxon>Lecanoromycetidae</taxon>
        <taxon>Lecanorales</taxon>
        <taxon>Lecanorineae</taxon>
        <taxon>Stereocaulaceae</taxon>
        <taxon>Lepraria</taxon>
    </lineage>
</organism>
<dbReference type="CDD" id="cd16655">
    <property type="entry name" value="RING-Ubox_WDSUB1-like"/>
    <property type="match status" value="1"/>
</dbReference>
<evidence type="ECO:0000256" key="3">
    <source>
        <dbReference type="SAM" id="MobiDB-lite"/>
    </source>
</evidence>
<dbReference type="Pfam" id="PF00179">
    <property type="entry name" value="UQ_con"/>
    <property type="match status" value="1"/>
</dbReference>
<dbReference type="InterPro" id="IPR021922">
    <property type="entry name" value="Par3/HAL_N"/>
</dbReference>
<gene>
    <name evidence="5" type="ORF">OEA41_000605</name>
</gene>
<dbReference type="InterPro" id="IPR036465">
    <property type="entry name" value="vWFA_dom_sf"/>
</dbReference>
<reference evidence="5" key="1">
    <citation type="submission" date="2022-11" db="EMBL/GenBank/DDBJ databases">
        <title>Chromosomal genome sequence assembly and mating type (MAT) locus characterization of the leprose asexual lichenized fungus Lepraria neglecta (Nyl.) Erichsen.</title>
        <authorList>
            <person name="Allen J.L."/>
            <person name="Pfeffer B."/>
        </authorList>
    </citation>
    <scope>NUCLEOTIDE SEQUENCE</scope>
    <source>
        <strain evidence="5">Allen 5258</strain>
    </source>
</reference>
<sequence>MERYTVTVVSTLGQERPQLLIPLPGSSTVAALIEEVIRRSAKKLAQTIQGKLNIHLNTENGPILDDDDMLQDVIDSPENTSILAVSSYLAHFQHNIRQPSTSLERVKTLPVTGTSGVKPDEIGLVPAADGNGIKIRVITPALAQAYEDVNDIPLLQGGISISVNTTLWDLRSRIANSLGRVLDINLYQTQTEECNCTFAKQVQKHGIWTKLDLTPPVGQDSSTSHSAVRSLVIHGQSEVEWLESGKPDKASISLALDERFNRGLQEVKSINLLGGFGQEYAQSPFRQLDRGRLCANCCLSGHYARMPVISICSQKRHSKSIQTISRSQIIPASDLRGGAFTRSTSAIGLDLHTSEAFIEITDPSLTIHQSGLEDHTIDGTLNLYAVQRSDNTQLAEKPGKLAIYQSSGFWELPTPQSRRGTAAFLSSLRVFMNLIKAEKMEKYQQNAILRTIHGLTRFPPALLATYVLMEGKTPRASQCAALVQCFFEALKTIVPHELIQNDNKRILESSRLLFGLILTKAKQETKMTDRSMPYLTSAKTIELLDAQTLQPVVHPVFTSMGLLEKGYFDAYRGGGILSWCNRQEPPTEKDLDTELHRLVLLTGGILPRVTTIDMDLLHSSSQGTAHTSFFWDPSLVDLHNLAALCDQYGLSVVPPSALPKAESPVLTLDRDCLMAVYVGREGCGKPGKDIIMFRPVHGKDESVDVAIITQVIEPLLRVRANCESHLFDAYGGALRRKEKCPDEIVLFCVDSSHSMNKASDFEELNEANERHYSSDEDISDREENKDDEDDEEDEDKADEEEESERNDQDAPSTVAGIAMSDATTNGPHTNLGLIFPEVKDLITKHESFQDMLAIVQHTSVLNKQAYASRIIQYLTKSYSRELKDRKRNFKSLTKLTTSRYLGRNNQSPIQIAKLERIIQGLASRKQAICDYLVYTASVTKQQTTDWRWNVGDQIPKPIEYSPSTAQSTLSNFFVPNEFLCPISQELLEGKVEFVNLKISLQILTSRVKDPVIAADGFSYERASIKHWFQIRRSSPSTGLELGSTRVRRNASLANHIKKWISGETIAEPGPRPSKRTRQASPVEPNIKVQFFTQATSFSREVPKLLSIVDLYKFAFQGMKGQHAAFELRHSDQVLRPSLTSITEQGVIDGSAINIQVLTPQQVSQIFNPANLEDLVRVEPQELFLLKAYQSRDNPVFSYWVPRKSSLSFASVIFRNWRYNAEAGQGLIDCDVDIWTEMRHAGDSQIVGIRNPHWNKIWPFPASEHGAGVLGHEKLYQMKGDPESEINSSAPSGNIQVLKVSIERHESQSAIRKAHNKREKMFSRPKITQGITYAIEDFRTSMNEMTAQGDTAVWDALALANDQLADYGQKYPNAKKRIICLSDGTDTDSGKKCYDVCEELIRAQVVMDSFCLGKDPSPELRAISYLTGGYKFLPKTLEQAMAICEMEPVLSQLERPPIERHVLVPPLSQIEFSTLSKKATPDVVTRDVYPQRKQHPNLDDTFIALSDLPTSAKGSALAPGDRANANMRTGRLLAEVRNVAANPHPKYEVFVSESNMGFWKIVMEGAPEGPYSEGTFLLYLHMGDDYPALPPKARFCTPIIHPNINRHGRVCHSILDRRYPHSSFRQLRLIRDRQLDVRHF</sequence>
<feature type="region of interest" description="Disordered" evidence="3">
    <location>
        <begin position="761"/>
        <end position="813"/>
    </location>
</feature>
<name>A0AAD9ZFY7_9LECA</name>